<dbReference type="PRINTS" id="PR00367">
    <property type="entry name" value="ETHRSPELEMNT"/>
</dbReference>
<evidence type="ECO:0000256" key="4">
    <source>
        <dbReference type="ARBA" id="ARBA00023163"/>
    </source>
</evidence>
<feature type="compositionally biased region" description="Basic and acidic residues" evidence="6">
    <location>
        <begin position="103"/>
        <end position="112"/>
    </location>
</feature>
<dbReference type="Pfam" id="PF00847">
    <property type="entry name" value="AP2"/>
    <property type="match status" value="1"/>
</dbReference>
<evidence type="ECO:0000313" key="8">
    <source>
        <dbReference type="EnsemblPlants" id="LPERR06G03670.1"/>
    </source>
</evidence>
<reference evidence="9" key="2">
    <citation type="submission" date="2013-12" db="EMBL/GenBank/DDBJ databases">
        <authorList>
            <person name="Yu Y."/>
            <person name="Lee S."/>
            <person name="de Baynast K."/>
            <person name="Wissotski M."/>
            <person name="Liu L."/>
            <person name="Talag J."/>
            <person name="Goicoechea J."/>
            <person name="Angelova A."/>
            <person name="Jetty R."/>
            <person name="Kudrna D."/>
            <person name="Golser W."/>
            <person name="Rivera L."/>
            <person name="Zhang J."/>
            <person name="Wing R."/>
        </authorList>
    </citation>
    <scope>NUCLEOTIDE SEQUENCE</scope>
</reference>
<feature type="region of interest" description="Disordered" evidence="6">
    <location>
        <begin position="78"/>
        <end position="112"/>
    </location>
</feature>
<keyword evidence="5" id="KW-0539">Nucleus</keyword>
<proteinExistence type="predicted"/>
<feature type="domain" description="AP2/ERF" evidence="7">
    <location>
        <begin position="111"/>
        <end position="168"/>
    </location>
</feature>
<dbReference type="PANTHER" id="PTHR31194">
    <property type="entry name" value="SHN SHINE , DNA BINDING / TRANSCRIPTION FACTOR"/>
    <property type="match status" value="1"/>
</dbReference>
<dbReference type="InterPro" id="IPR036955">
    <property type="entry name" value="AP2/ERF_dom_sf"/>
</dbReference>
<dbReference type="PROSITE" id="PS51032">
    <property type="entry name" value="AP2_ERF"/>
    <property type="match status" value="1"/>
</dbReference>
<dbReference type="InterPro" id="IPR016177">
    <property type="entry name" value="DNA-bd_dom_sf"/>
</dbReference>
<dbReference type="InterPro" id="IPR001471">
    <property type="entry name" value="AP2/ERF_dom"/>
</dbReference>
<evidence type="ECO:0000256" key="1">
    <source>
        <dbReference type="ARBA" id="ARBA00004123"/>
    </source>
</evidence>
<keyword evidence="9" id="KW-1185">Reference proteome</keyword>
<dbReference type="EnsemblPlants" id="LPERR06G03670.1">
    <property type="protein sequence ID" value="LPERR06G03670.1"/>
    <property type="gene ID" value="LPERR06G03670"/>
</dbReference>
<dbReference type="Gramene" id="LPERR06G03670.1">
    <property type="protein sequence ID" value="LPERR06G03670.1"/>
    <property type="gene ID" value="LPERR06G03670"/>
</dbReference>
<accession>A0A0D9WM68</accession>
<dbReference type="SUPFAM" id="SSF54171">
    <property type="entry name" value="DNA-binding domain"/>
    <property type="match status" value="1"/>
</dbReference>
<dbReference type="eggNOG" id="ENOG502R7AV">
    <property type="taxonomic scope" value="Eukaryota"/>
</dbReference>
<keyword evidence="2" id="KW-0805">Transcription regulation</keyword>
<name>A0A0D9WM68_9ORYZ</name>
<dbReference type="SMART" id="SM00380">
    <property type="entry name" value="AP2"/>
    <property type="match status" value="1"/>
</dbReference>
<evidence type="ECO:0000256" key="5">
    <source>
        <dbReference type="ARBA" id="ARBA00023242"/>
    </source>
</evidence>
<dbReference type="Proteomes" id="UP000032180">
    <property type="component" value="Chromosome 6"/>
</dbReference>
<protein>
    <recommendedName>
        <fullName evidence="7">AP2/ERF domain-containing protein</fullName>
    </recommendedName>
</protein>
<dbReference type="CDD" id="cd00018">
    <property type="entry name" value="AP2"/>
    <property type="match status" value="1"/>
</dbReference>
<evidence type="ECO:0000313" key="9">
    <source>
        <dbReference type="Proteomes" id="UP000032180"/>
    </source>
</evidence>
<reference evidence="8 9" key="1">
    <citation type="submission" date="2012-08" db="EMBL/GenBank/DDBJ databases">
        <title>Oryza genome evolution.</title>
        <authorList>
            <person name="Wing R.A."/>
        </authorList>
    </citation>
    <scope>NUCLEOTIDE SEQUENCE</scope>
</reference>
<dbReference type="Gene3D" id="3.30.730.10">
    <property type="entry name" value="AP2/ERF domain"/>
    <property type="match status" value="1"/>
</dbReference>
<organism evidence="8 9">
    <name type="scientific">Leersia perrieri</name>
    <dbReference type="NCBI Taxonomy" id="77586"/>
    <lineage>
        <taxon>Eukaryota</taxon>
        <taxon>Viridiplantae</taxon>
        <taxon>Streptophyta</taxon>
        <taxon>Embryophyta</taxon>
        <taxon>Tracheophyta</taxon>
        <taxon>Spermatophyta</taxon>
        <taxon>Magnoliopsida</taxon>
        <taxon>Liliopsida</taxon>
        <taxon>Poales</taxon>
        <taxon>Poaceae</taxon>
        <taxon>BOP clade</taxon>
        <taxon>Oryzoideae</taxon>
        <taxon>Oryzeae</taxon>
        <taxon>Oryzinae</taxon>
        <taxon>Leersia</taxon>
    </lineage>
</organism>
<dbReference type="GO" id="GO:0005634">
    <property type="term" value="C:nucleus"/>
    <property type="evidence" value="ECO:0007669"/>
    <property type="project" value="UniProtKB-SubCell"/>
</dbReference>
<keyword evidence="3" id="KW-0238">DNA-binding</keyword>
<comment type="subcellular location">
    <subcellularLocation>
        <location evidence="1">Nucleus</location>
    </subcellularLocation>
</comment>
<evidence type="ECO:0000256" key="2">
    <source>
        <dbReference type="ARBA" id="ARBA00023015"/>
    </source>
</evidence>
<dbReference type="PANTHER" id="PTHR31194:SF177">
    <property type="entry name" value="AP2_ERF DOMAIN-CONTAINING PROTEIN"/>
    <property type="match status" value="1"/>
</dbReference>
<dbReference type="AlphaFoldDB" id="A0A0D9WM68"/>
<dbReference type="GO" id="GO:0003677">
    <property type="term" value="F:DNA binding"/>
    <property type="evidence" value="ECO:0007669"/>
    <property type="project" value="UniProtKB-KW"/>
</dbReference>
<evidence type="ECO:0000256" key="6">
    <source>
        <dbReference type="SAM" id="MobiDB-lite"/>
    </source>
</evidence>
<evidence type="ECO:0000259" key="7">
    <source>
        <dbReference type="PROSITE" id="PS51032"/>
    </source>
</evidence>
<evidence type="ECO:0000256" key="3">
    <source>
        <dbReference type="ARBA" id="ARBA00023125"/>
    </source>
</evidence>
<dbReference type="FunFam" id="3.30.730.10:FF:000001">
    <property type="entry name" value="Ethylene-responsive transcription factor 2"/>
    <property type="match status" value="1"/>
</dbReference>
<dbReference type="GO" id="GO:0003700">
    <property type="term" value="F:DNA-binding transcription factor activity"/>
    <property type="evidence" value="ECO:0007669"/>
    <property type="project" value="InterPro"/>
</dbReference>
<dbReference type="HOGENOM" id="CLU_062946_1_0_1"/>
<sequence>MADDAAMEDMFQFLMAMSSRFAADDTATAAAVEPRVVRVFCRDHDATDSSCSDEDTPRRDRYRDRLFLREIHVSPPIADMSSSSMANTGRRRVVGGPMRRSRREAAATERKFRGVRKRPWGKYGAEIRDPGRSERVWLGTFDTAEEAARVYDVAALRLRGPSATTNFPVTTPPMTNHPPVRAVTAASDDTSSSDESSSSQLVGSPVSVLRPITAAANDGICGAGDEFYRFAGDDVFCFGEPAPAPLVFDEQYPVMMSSSSTLLDDLGDLPPWADVVDGFFSDVIGEPHPAAL</sequence>
<reference evidence="8" key="3">
    <citation type="submission" date="2015-04" db="UniProtKB">
        <authorList>
            <consortium name="EnsemblPlants"/>
        </authorList>
    </citation>
    <scope>IDENTIFICATION</scope>
</reference>
<dbReference type="STRING" id="77586.A0A0D9WM68"/>
<keyword evidence="4" id="KW-0804">Transcription</keyword>
<dbReference type="InterPro" id="IPR050913">
    <property type="entry name" value="AP2/ERF_ERF"/>
</dbReference>